<feature type="domain" description="FLZ-type" evidence="5">
    <location>
        <begin position="90"/>
        <end position="125"/>
    </location>
</feature>
<proteinExistence type="inferred from homology"/>
<dbReference type="GO" id="GO:0046872">
    <property type="term" value="F:metal ion binding"/>
    <property type="evidence" value="ECO:0007669"/>
    <property type="project" value="UniProtKB-KW"/>
</dbReference>
<keyword evidence="2" id="KW-0479">Metal-binding</keyword>
<dbReference type="AlphaFoldDB" id="A0AAV7GJB0"/>
<evidence type="ECO:0000313" key="7">
    <source>
        <dbReference type="Proteomes" id="UP000775213"/>
    </source>
</evidence>
<dbReference type="PROSITE" id="PS51795">
    <property type="entry name" value="ZF_FLZ"/>
    <property type="match status" value="1"/>
</dbReference>
<dbReference type="EMBL" id="JAGFBR010000014">
    <property type="protein sequence ID" value="KAH0455814.1"/>
    <property type="molecule type" value="Genomic_DNA"/>
</dbReference>
<evidence type="ECO:0000256" key="2">
    <source>
        <dbReference type="ARBA" id="ARBA00022723"/>
    </source>
</evidence>
<protein>
    <recommendedName>
        <fullName evidence="5">FLZ-type domain-containing protein</fullName>
    </recommendedName>
</protein>
<evidence type="ECO:0000259" key="5">
    <source>
        <dbReference type="PROSITE" id="PS51795"/>
    </source>
</evidence>
<organism evidence="6 7">
    <name type="scientific">Dendrobium chrysotoxum</name>
    <name type="common">Orchid</name>
    <dbReference type="NCBI Taxonomy" id="161865"/>
    <lineage>
        <taxon>Eukaryota</taxon>
        <taxon>Viridiplantae</taxon>
        <taxon>Streptophyta</taxon>
        <taxon>Embryophyta</taxon>
        <taxon>Tracheophyta</taxon>
        <taxon>Spermatophyta</taxon>
        <taxon>Magnoliopsida</taxon>
        <taxon>Liliopsida</taxon>
        <taxon>Asparagales</taxon>
        <taxon>Orchidaceae</taxon>
        <taxon>Epidendroideae</taxon>
        <taxon>Malaxideae</taxon>
        <taxon>Dendrobiinae</taxon>
        <taxon>Dendrobium</taxon>
    </lineage>
</organism>
<dbReference type="Proteomes" id="UP000775213">
    <property type="component" value="Unassembled WGS sequence"/>
</dbReference>
<gene>
    <name evidence="6" type="ORF">IEQ34_015846</name>
</gene>
<evidence type="ECO:0000313" key="6">
    <source>
        <dbReference type="EMBL" id="KAH0455814.1"/>
    </source>
</evidence>
<evidence type="ECO:0000256" key="1">
    <source>
        <dbReference type="ARBA" id="ARBA00009374"/>
    </source>
</evidence>
<evidence type="ECO:0000256" key="3">
    <source>
        <dbReference type="PROSITE-ProRule" id="PRU01131"/>
    </source>
</evidence>
<reference evidence="6 7" key="1">
    <citation type="journal article" date="2021" name="Hortic Res">
        <title>Chromosome-scale assembly of the Dendrobium chrysotoxum genome enhances the understanding of orchid evolution.</title>
        <authorList>
            <person name="Zhang Y."/>
            <person name="Zhang G.Q."/>
            <person name="Zhang D."/>
            <person name="Liu X.D."/>
            <person name="Xu X.Y."/>
            <person name="Sun W.H."/>
            <person name="Yu X."/>
            <person name="Zhu X."/>
            <person name="Wang Z.W."/>
            <person name="Zhao X."/>
            <person name="Zhong W.Y."/>
            <person name="Chen H."/>
            <person name="Yin W.L."/>
            <person name="Huang T."/>
            <person name="Niu S.C."/>
            <person name="Liu Z.J."/>
        </authorList>
    </citation>
    <scope>NUCLEOTIDE SEQUENCE [LARGE SCALE GENOMIC DNA]</scope>
    <source>
        <strain evidence="6">Lindl</strain>
    </source>
</reference>
<dbReference type="PANTHER" id="PTHR46443:SF3">
    <property type="entry name" value="PROTEIN MARD1"/>
    <property type="match status" value="1"/>
</dbReference>
<sequence>MAPLLSPSRSSEVLGGPLPESPPPPPILCFSTSEMEQSEDYTRVVSHGPNPRTTHIFDTCIMENSGNGYNSMRKEFRFSTDGESGYPSDDFLAFCNACRKKLGQGKDVFMYRESFMERLAVAVFG</sequence>
<feature type="zinc finger region" description="FLZ-type" evidence="3">
    <location>
        <begin position="90"/>
        <end position="125"/>
    </location>
</feature>
<feature type="region of interest" description="Disordered" evidence="4">
    <location>
        <begin position="1"/>
        <end position="28"/>
    </location>
</feature>
<accession>A0AAV7GJB0</accession>
<dbReference type="PANTHER" id="PTHR46443">
    <property type="entry name" value="FCS-LIKE ZINC FINGER 8"/>
    <property type="match status" value="1"/>
</dbReference>
<dbReference type="Pfam" id="PF04570">
    <property type="entry name" value="zf-FLZ"/>
    <property type="match status" value="1"/>
</dbReference>
<dbReference type="InterPro" id="IPR007650">
    <property type="entry name" value="Zf-FLZ_dom"/>
</dbReference>
<comment type="caution">
    <text evidence="6">The sequence shown here is derived from an EMBL/GenBank/DDBJ whole genome shotgun (WGS) entry which is preliminary data.</text>
</comment>
<keyword evidence="7" id="KW-1185">Reference proteome</keyword>
<dbReference type="InterPro" id="IPR044593">
    <property type="entry name" value="FLZ8/MARD1"/>
</dbReference>
<name>A0AAV7GJB0_DENCH</name>
<comment type="similarity">
    <text evidence="1">Belongs to the FLZ family.</text>
</comment>
<evidence type="ECO:0000256" key="4">
    <source>
        <dbReference type="SAM" id="MobiDB-lite"/>
    </source>
</evidence>